<reference evidence="2" key="1">
    <citation type="submission" date="2017-02" db="EMBL/GenBank/DDBJ databases">
        <authorList>
            <person name="Varghese N."/>
            <person name="Submissions S."/>
        </authorList>
    </citation>
    <scope>NUCLEOTIDE SEQUENCE [LARGE SCALE GENOMIC DNA]</scope>
    <source>
        <strain evidence="2">ATCC BAA-73</strain>
    </source>
</reference>
<evidence type="ECO:0000313" key="2">
    <source>
        <dbReference type="Proteomes" id="UP000190625"/>
    </source>
</evidence>
<keyword evidence="2" id="KW-1185">Reference proteome</keyword>
<gene>
    <name evidence="1" type="ORF">SAMN02745118_00062</name>
</gene>
<dbReference type="AlphaFoldDB" id="A0A1T4JJU6"/>
<dbReference type="EMBL" id="FUWM01000003">
    <property type="protein sequence ID" value="SJZ30434.1"/>
    <property type="molecule type" value="Genomic_DNA"/>
</dbReference>
<dbReference type="Proteomes" id="UP000190625">
    <property type="component" value="Unassembled WGS sequence"/>
</dbReference>
<protein>
    <submittedName>
        <fullName evidence="1">Uncharacterized protein</fullName>
    </submittedName>
</protein>
<dbReference type="RefSeq" id="WP_143555620.1">
    <property type="nucleotide sequence ID" value="NZ_FUWM01000003.1"/>
</dbReference>
<proteinExistence type="predicted"/>
<name>A0A1T4JJU6_9FIRM</name>
<evidence type="ECO:0000313" key="1">
    <source>
        <dbReference type="EMBL" id="SJZ30434.1"/>
    </source>
</evidence>
<sequence length="111" mass="12283">MGELEIDKNKTMDFADSGAQKVANITRYIEEDEACSACFGSLVHALQRIDEKYGLPKKYDSIYIGQGFQKEAVASLGIGNCTKMAKDNVLGCPPDAKEIVDKLVKYWNLES</sequence>
<organism evidence="1 2">
    <name type="scientific">Selenihalanaerobacter shriftii</name>
    <dbReference type="NCBI Taxonomy" id="142842"/>
    <lineage>
        <taxon>Bacteria</taxon>
        <taxon>Bacillati</taxon>
        <taxon>Bacillota</taxon>
        <taxon>Clostridia</taxon>
        <taxon>Halanaerobiales</taxon>
        <taxon>Halobacteroidaceae</taxon>
        <taxon>Selenihalanaerobacter</taxon>
    </lineage>
</organism>
<dbReference type="OrthoDB" id="9785671at2"/>
<dbReference type="STRING" id="142842.SAMN02745118_00062"/>
<accession>A0A1T4JJU6</accession>